<dbReference type="AlphaFoldDB" id="A0AAD7ULN5"/>
<feature type="compositionally biased region" description="Acidic residues" evidence="1">
    <location>
        <begin position="1"/>
        <end position="18"/>
    </location>
</feature>
<comment type="caution">
    <text evidence="2">The sequence shown here is derived from an EMBL/GenBank/DDBJ whole genome shotgun (WGS) entry which is preliminary data.</text>
</comment>
<name>A0AAD7ULN5_9STRA</name>
<feature type="region of interest" description="Disordered" evidence="1">
    <location>
        <begin position="1"/>
        <end position="42"/>
    </location>
</feature>
<dbReference type="InterPro" id="IPR052289">
    <property type="entry name" value="Calcyclin-binding_UBL-bridge"/>
</dbReference>
<dbReference type="SUPFAM" id="SSF49764">
    <property type="entry name" value="HSP20-like chaperones"/>
    <property type="match status" value="1"/>
</dbReference>
<dbReference type="Gene3D" id="2.60.40.790">
    <property type="match status" value="1"/>
</dbReference>
<dbReference type="InterPro" id="IPR008978">
    <property type="entry name" value="HSP20-like_chaperone"/>
</dbReference>
<dbReference type="PANTHER" id="PTHR13164">
    <property type="entry name" value="CALICYLIN BINDING PROTEIN"/>
    <property type="match status" value="1"/>
</dbReference>
<protein>
    <recommendedName>
        <fullName evidence="4">CS domain-containing protein</fullName>
    </recommendedName>
</protein>
<organism evidence="2 3">
    <name type="scientific">Chrysophaeum taylorii</name>
    <dbReference type="NCBI Taxonomy" id="2483200"/>
    <lineage>
        <taxon>Eukaryota</taxon>
        <taxon>Sar</taxon>
        <taxon>Stramenopiles</taxon>
        <taxon>Ochrophyta</taxon>
        <taxon>Pelagophyceae</taxon>
        <taxon>Pelagomonadales</taxon>
        <taxon>Pelagomonadaceae</taxon>
        <taxon>Chrysophaeum</taxon>
    </lineage>
</organism>
<feature type="region of interest" description="Disordered" evidence="1">
    <location>
        <begin position="164"/>
        <end position="247"/>
    </location>
</feature>
<feature type="compositionally biased region" description="Acidic residues" evidence="1">
    <location>
        <begin position="200"/>
        <end position="212"/>
    </location>
</feature>
<dbReference type="PANTHER" id="PTHR13164:SF6">
    <property type="entry name" value="CS DOMAIN-CONTAINING PROTEIN"/>
    <property type="match status" value="1"/>
</dbReference>
<evidence type="ECO:0000313" key="2">
    <source>
        <dbReference type="EMBL" id="KAJ8608932.1"/>
    </source>
</evidence>
<evidence type="ECO:0000256" key="1">
    <source>
        <dbReference type="SAM" id="MobiDB-lite"/>
    </source>
</evidence>
<gene>
    <name evidence="2" type="ORF">CTAYLR_005312</name>
</gene>
<evidence type="ECO:0000313" key="3">
    <source>
        <dbReference type="Proteomes" id="UP001230188"/>
    </source>
</evidence>
<keyword evidence="3" id="KW-1185">Reference proteome</keyword>
<evidence type="ECO:0008006" key="4">
    <source>
        <dbReference type="Google" id="ProtNLM"/>
    </source>
</evidence>
<dbReference type="GO" id="GO:0005634">
    <property type="term" value="C:nucleus"/>
    <property type="evidence" value="ECO:0007669"/>
    <property type="project" value="TreeGrafter"/>
</dbReference>
<sequence length="247" mass="26807">MSDFEETGPDVAMEDEPMTEATSTGETEEPKKPLADVDPNAGYEKGKYAWSVDGEKTTKAANDVLGSKISDYAWGDGEKKASIYVSLDGLDELPDDAIELKLVSARAIELIITFATTKRILEIKDITADVDAAKLLRKKGKNQVVVKLTKKKVAPWYSLTGKSNVSDDYDFDDDDDEPMDSTEDFNTDMPMPQGEPPLDFQDDDAPPAEDVTDAPPAEDVTDAPPVEDVTDAPPVEDVTDTSPAKAN</sequence>
<accession>A0AAD7ULN5</accession>
<proteinExistence type="predicted"/>
<dbReference type="Proteomes" id="UP001230188">
    <property type="component" value="Unassembled WGS sequence"/>
</dbReference>
<feature type="compositionally biased region" description="Acidic residues" evidence="1">
    <location>
        <begin position="167"/>
        <end position="186"/>
    </location>
</feature>
<dbReference type="EMBL" id="JAQMWT010000157">
    <property type="protein sequence ID" value="KAJ8608932.1"/>
    <property type="molecule type" value="Genomic_DNA"/>
</dbReference>
<reference evidence="2" key="1">
    <citation type="submission" date="2023-01" db="EMBL/GenBank/DDBJ databases">
        <title>Metagenome sequencing of chrysophaentin producing Chrysophaeum taylorii.</title>
        <authorList>
            <person name="Davison J."/>
            <person name="Bewley C."/>
        </authorList>
    </citation>
    <scope>NUCLEOTIDE SEQUENCE</scope>
    <source>
        <strain evidence="2">NIES-1699</strain>
    </source>
</reference>